<dbReference type="PROSITE" id="PS51257">
    <property type="entry name" value="PROKAR_LIPOPROTEIN"/>
    <property type="match status" value="1"/>
</dbReference>
<evidence type="ECO:0008006" key="5">
    <source>
        <dbReference type="Google" id="ProtNLM"/>
    </source>
</evidence>
<dbReference type="Proteomes" id="UP000321224">
    <property type="component" value="Unassembled WGS sequence"/>
</dbReference>
<evidence type="ECO:0000313" key="4">
    <source>
        <dbReference type="Proteomes" id="UP000321224"/>
    </source>
</evidence>
<organism evidence="1 4">
    <name type="scientific">Myxococcus virescens</name>
    <dbReference type="NCBI Taxonomy" id="83456"/>
    <lineage>
        <taxon>Bacteria</taxon>
        <taxon>Pseudomonadati</taxon>
        <taxon>Myxococcota</taxon>
        <taxon>Myxococcia</taxon>
        <taxon>Myxococcales</taxon>
        <taxon>Cystobacterineae</taxon>
        <taxon>Myxococcaceae</taxon>
        <taxon>Myxococcus</taxon>
    </lineage>
</organism>
<dbReference type="Proteomes" id="UP000198717">
    <property type="component" value="Unassembled WGS sequence"/>
</dbReference>
<name>A0A511HIA1_9BACT</name>
<evidence type="ECO:0000313" key="3">
    <source>
        <dbReference type="Proteomes" id="UP000198717"/>
    </source>
</evidence>
<dbReference type="EMBL" id="FNAJ01000008">
    <property type="protein sequence ID" value="SDE57318.1"/>
    <property type="molecule type" value="Genomic_DNA"/>
</dbReference>
<dbReference type="AlphaFoldDB" id="A0A511HIA1"/>
<protein>
    <recommendedName>
        <fullName evidence="5">Lipoprotein</fullName>
    </recommendedName>
</protein>
<sequence>MRWMRTLTLGVLAMSGGCTESKVAEDQDIVLSGRLVDEAGAPLSDALLKLYRSENSSCAFAAFSASWRSVKTRSDGTFEVDLLGADTRNGSIARCFVARSPEQSQGRRVSAFFLIQQSEVALPVVQEWTGTLTATAQAQGVSVGFRPLSATHGAGSDEHVLYLHPSSAREAWQVLKATSPVHLSDYVLEDAEGLKASLITTRDVNAGGVTVGLTYSSDDVVLPRRALVPASRGAACTYLNAETPCRVTNGDLGGIVLFQEGVREVAVQLSRPVVPRKAVLRNFGVTGTMSELVLEGSADGAQWMPLANLLNGSSVQSFMEVDLTGTTPVSQVRVRATPQEAVGALRSLGQLSLFEE</sequence>
<gene>
    <name evidence="1" type="ORF">MVI01_50820</name>
    <name evidence="2" type="ORF">SAMN04488504_108314</name>
</gene>
<evidence type="ECO:0000313" key="2">
    <source>
        <dbReference type="EMBL" id="SDE57318.1"/>
    </source>
</evidence>
<keyword evidence="3" id="KW-1185">Reference proteome</keyword>
<accession>A0A511HIA1</accession>
<reference evidence="2 3" key="1">
    <citation type="submission" date="2016-10" db="EMBL/GenBank/DDBJ databases">
        <authorList>
            <person name="Varghese N."/>
            <person name="Submissions S."/>
        </authorList>
    </citation>
    <scope>NUCLEOTIDE SEQUENCE [LARGE SCALE GENOMIC DNA]</scope>
    <source>
        <strain evidence="2 3">DSM 2260</strain>
    </source>
</reference>
<reference evidence="1 4" key="2">
    <citation type="submission" date="2019-07" db="EMBL/GenBank/DDBJ databases">
        <title>Whole genome shotgun sequence of Myxococcus virescens NBRC 100334.</title>
        <authorList>
            <person name="Hosoyama A."/>
            <person name="Uohara A."/>
            <person name="Ohji S."/>
            <person name="Ichikawa N."/>
        </authorList>
    </citation>
    <scope>NUCLEOTIDE SEQUENCE [LARGE SCALE GENOMIC DNA]</scope>
    <source>
        <strain evidence="1 4">NBRC 100334</strain>
    </source>
</reference>
<evidence type="ECO:0000313" key="1">
    <source>
        <dbReference type="EMBL" id="GEL73298.1"/>
    </source>
</evidence>
<comment type="caution">
    <text evidence="1">The sequence shown here is derived from an EMBL/GenBank/DDBJ whole genome shotgun (WGS) entry which is preliminary data.</text>
</comment>
<dbReference type="RefSeq" id="WP_244171986.1">
    <property type="nucleotide sequence ID" value="NZ_BJVY01000032.1"/>
</dbReference>
<dbReference type="EMBL" id="BJVY01000032">
    <property type="protein sequence ID" value="GEL73298.1"/>
    <property type="molecule type" value="Genomic_DNA"/>
</dbReference>
<proteinExistence type="predicted"/>